<proteinExistence type="predicted"/>
<dbReference type="InterPro" id="IPR002877">
    <property type="entry name" value="RNA_MeTrfase_FtsJ_dom"/>
</dbReference>
<keyword evidence="1" id="KW-0506">mRNA capping</keyword>
<keyword evidence="1" id="KW-0539">Nucleus</keyword>
<dbReference type="Proteomes" id="UP000179807">
    <property type="component" value="Unassembled WGS sequence"/>
</dbReference>
<name>A0A1J4L639_9EUKA</name>
<evidence type="ECO:0000256" key="1">
    <source>
        <dbReference type="RuleBase" id="RU368012"/>
    </source>
</evidence>
<keyword evidence="1" id="KW-0507">mRNA processing</keyword>
<feature type="domain" description="RrmJ-type SAM-dependent 2'-O-MTase" evidence="3">
    <location>
        <begin position="244"/>
        <end position="458"/>
    </location>
</feature>
<evidence type="ECO:0000256" key="2">
    <source>
        <dbReference type="SAM" id="MobiDB-lite"/>
    </source>
</evidence>
<keyword evidence="1" id="KW-0949">S-adenosyl-L-methionine</keyword>
<dbReference type="GO" id="GO:0003676">
    <property type="term" value="F:nucleic acid binding"/>
    <property type="evidence" value="ECO:0007669"/>
    <property type="project" value="UniProtKB-UniRule"/>
</dbReference>
<feature type="compositionally biased region" description="Basic and acidic residues" evidence="2">
    <location>
        <begin position="557"/>
        <end position="569"/>
    </location>
</feature>
<dbReference type="OrthoDB" id="10251234at2759"/>
<comment type="caution">
    <text evidence="4">The sequence shown here is derived from an EMBL/GenBank/DDBJ whole genome shotgun (WGS) entry which is preliminary data.</text>
</comment>
<protein>
    <recommendedName>
        <fullName evidence="1">Cap-specific mRNA (nucleoside-2'-O-)-methyltransferase 1</fullName>
        <ecNumber evidence="1">2.1.1.57</ecNumber>
    </recommendedName>
    <alternativeName>
        <fullName evidence="1">Cap1 2'O-ribose methyltransferase 1</fullName>
    </alternativeName>
</protein>
<dbReference type="SUPFAM" id="SSF53335">
    <property type="entry name" value="S-adenosyl-L-methionine-dependent methyltransferases"/>
    <property type="match status" value="1"/>
</dbReference>
<dbReference type="PANTHER" id="PTHR16121">
    <property type="entry name" value="CAP-SPECIFIC MRNA (NUCLEOSIDE-2'-O-)-METHYLTRANSFERASE 1-RELATED"/>
    <property type="match status" value="1"/>
</dbReference>
<comment type="subcellular location">
    <subcellularLocation>
        <location evidence="1">Nucleus</location>
    </subcellularLocation>
</comment>
<comment type="catalytic activity">
    <reaction evidence="1">
        <text>a 5'-end (N(7)-methyl 5'-triphosphoguanosine)-ribonucleoside in mRNA + S-adenosyl-L-methionine = a 5'-end (N(7)-methyl 5'-triphosphoguanosine)-(2'-O-methyl-ribonucleoside) in mRNA + S-adenosyl-L-homocysteine + H(+)</text>
        <dbReference type="Rhea" id="RHEA:67020"/>
        <dbReference type="Rhea" id="RHEA-COMP:17167"/>
        <dbReference type="Rhea" id="RHEA-COMP:17168"/>
        <dbReference type="ChEBI" id="CHEBI:15378"/>
        <dbReference type="ChEBI" id="CHEBI:57856"/>
        <dbReference type="ChEBI" id="CHEBI:59789"/>
        <dbReference type="ChEBI" id="CHEBI:156461"/>
        <dbReference type="ChEBI" id="CHEBI:167609"/>
        <dbReference type="EC" id="2.1.1.57"/>
    </reaction>
</comment>
<accession>A0A1J4L639</accession>
<dbReference type="VEuPathDB" id="TrichDB:TRFO_12369"/>
<dbReference type="Pfam" id="PF01728">
    <property type="entry name" value="FtsJ"/>
    <property type="match status" value="1"/>
</dbReference>
<evidence type="ECO:0000259" key="3">
    <source>
        <dbReference type="PROSITE" id="PS51613"/>
    </source>
</evidence>
<dbReference type="GO" id="GO:0004483">
    <property type="term" value="F:methyltransferase cap1 activity"/>
    <property type="evidence" value="ECO:0007669"/>
    <property type="project" value="UniProtKB-UniRule"/>
</dbReference>
<dbReference type="RefSeq" id="XP_068370549.1">
    <property type="nucleotide sequence ID" value="XM_068496595.1"/>
</dbReference>
<dbReference type="GeneID" id="94831299"/>
<comment type="function">
    <text evidence="1">S-adenosyl-L-methionine-dependent methyltransferase that mediates RNA cap1 2'-O-ribose methylation to the 5'-cap structure of RNAs. Methylates the ribose of the first nucleotide of a m(7)GpppG-capped mRNA to produce m(7)GpppNmp (cap1).</text>
</comment>
<feature type="compositionally biased region" description="Low complexity" evidence="2">
    <location>
        <begin position="573"/>
        <end position="600"/>
    </location>
</feature>
<dbReference type="AlphaFoldDB" id="A0A1J4L639"/>
<dbReference type="InterPro" id="IPR050851">
    <property type="entry name" value="mRNA_Cap_2O-Ribose_MeTrfase"/>
</dbReference>
<keyword evidence="1" id="KW-0489">Methyltransferase</keyword>
<reference evidence="4" key="1">
    <citation type="submission" date="2016-10" db="EMBL/GenBank/DDBJ databases">
        <authorList>
            <person name="Benchimol M."/>
            <person name="Almeida L.G."/>
            <person name="Vasconcelos A.T."/>
            <person name="Perreira-Neves A."/>
            <person name="Rosa I.A."/>
            <person name="Tasca T."/>
            <person name="Bogo M.R."/>
            <person name="de Souza W."/>
        </authorList>
    </citation>
    <scope>NUCLEOTIDE SEQUENCE [LARGE SCALE GENOMIC DNA]</scope>
    <source>
        <strain evidence="4">K</strain>
    </source>
</reference>
<dbReference type="InterPro" id="IPR025816">
    <property type="entry name" value="RrmJ-type_MeTrfase"/>
</dbReference>
<dbReference type="PROSITE" id="PS51613">
    <property type="entry name" value="SAM_MT_RRMJ"/>
    <property type="match status" value="1"/>
</dbReference>
<sequence length="680" mass="79146">MNDLLFPFVLYSQDDPDYTNMPSISPYRNDMPSKAFWEIEIKGTKRKGINKDMQAQLYTDQDPYYNSMPGESPFRTEMPNKNYWINYQRMADMTKEQGKRKEIVHEFRIGVQILMNLGGRENPEFMAQQNIYEMPKDLADGSGLAYVLDDELEKLKPEVKRRDRFVPHKQEVEIIDCKPCENEIVESNIVLGEARSDLGHSNYCEQSHIDRLFKKKELFQPLSEYVFEQARRKSNQYEKIGKAIFMNRAAVKMANIDALFNLTNTPEFGIPSFTDVSQNELFYFADICAGPGGFTDYLYWRLGDRARGFGMTLKGDHDWAPNSRFLTNVSTFVKSYGEDGTGNIFKVDNLAFFKDQISNATKGKMLSLVTADGGIAVDGQENDQEMLLKRLVMCQFFCALAILRKGGNFVCKVFDVFTDFSASLLYIVAQCFEKFCIVKPYTSRPANSERYVVFLKLNRDPSDVINVLAKANETFQEFERTRGNTFDIMSLFPIEKIPSYFGQYLKKSNEELVRSQTDGVDEFLCYAYDLNMEPLDQDGIAFRCLKEWRVPRNKLEDTEMKMAKSKQEALYRQQQHQQQPQQQYQQQHQQHSQQQQQQQQYMDSMQKPAVQEPIYVGKEEIDKELDKEEEPDEDKMFTPLGSIIMEHMKRMTPYKGDIIRPLFTHHSKIPQESSTYFSFT</sequence>
<organism evidence="4 5">
    <name type="scientific">Tritrichomonas foetus</name>
    <dbReference type="NCBI Taxonomy" id="1144522"/>
    <lineage>
        <taxon>Eukaryota</taxon>
        <taxon>Metamonada</taxon>
        <taxon>Parabasalia</taxon>
        <taxon>Tritrichomonadida</taxon>
        <taxon>Tritrichomonadidae</taxon>
        <taxon>Tritrichomonas</taxon>
    </lineage>
</organism>
<dbReference type="InterPro" id="IPR029063">
    <property type="entry name" value="SAM-dependent_MTases_sf"/>
</dbReference>
<dbReference type="GO" id="GO:0016556">
    <property type="term" value="P:mRNA modification"/>
    <property type="evidence" value="ECO:0007669"/>
    <property type="project" value="UniProtKB-UniRule"/>
</dbReference>
<feature type="region of interest" description="Disordered" evidence="2">
    <location>
        <begin position="557"/>
        <end position="607"/>
    </location>
</feature>
<keyword evidence="1" id="KW-0808">Transferase</keyword>
<dbReference type="GO" id="GO:0005737">
    <property type="term" value="C:cytoplasm"/>
    <property type="evidence" value="ECO:0007669"/>
    <property type="project" value="TreeGrafter"/>
</dbReference>
<dbReference type="GO" id="GO:0032259">
    <property type="term" value="P:methylation"/>
    <property type="evidence" value="ECO:0007669"/>
    <property type="project" value="UniProtKB-KW"/>
</dbReference>
<evidence type="ECO:0000313" key="4">
    <source>
        <dbReference type="EMBL" id="OHT17413.1"/>
    </source>
</evidence>
<dbReference type="GO" id="GO:0006370">
    <property type="term" value="P:7-methylguanosine mRNA capping"/>
    <property type="evidence" value="ECO:0007669"/>
    <property type="project" value="UniProtKB-UniRule"/>
</dbReference>
<dbReference type="PANTHER" id="PTHR16121:SF0">
    <property type="entry name" value="CAP-SPECIFIC MRNA (NUCLEOSIDE-2'-O-)-METHYLTRANSFERASE 1"/>
    <property type="match status" value="1"/>
</dbReference>
<dbReference type="GO" id="GO:0005634">
    <property type="term" value="C:nucleus"/>
    <property type="evidence" value="ECO:0007669"/>
    <property type="project" value="UniProtKB-SubCell"/>
</dbReference>
<gene>
    <name evidence="4" type="ORF">TRFO_12369</name>
</gene>
<keyword evidence="5" id="KW-1185">Reference proteome</keyword>
<dbReference type="EMBL" id="MLAK01000003">
    <property type="protein sequence ID" value="OHT17413.1"/>
    <property type="molecule type" value="Genomic_DNA"/>
</dbReference>
<dbReference type="EC" id="2.1.1.57" evidence="1"/>
<evidence type="ECO:0000313" key="5">
    <source>
        <dbReference type="Proteomes" id="UP000179807"/>
    </source>
</evidence>
<dbReference type="Gene3D" id="3.40.50.12760">
    <property type="match status" value="1"/>
</dbReference>